<evidence type="ECO:0000256" key="1">
    <source>
        <dbReference type="ARBA" id="ARBA00006484"/>
    </source>
</evidence>
<gene>
    <name evidence="4" type="ordered locus">GLX_11250</name>
</gene>
<dbReference type="STRING" id="634177.GLX_11250"/>
<evidence type="ECO:0000313" key="4">
    <source>
        <dbReference type="EMBL" id="BAK83537.1"/>
    </source>
</evidence>
<dbReference type="InterPro" id="IPR002347">
    <property type="entry name" value="SDR_fam"/>
</dbReference>
<dbReference type="PATRIC" id="fig|634177.7.peg.1291"/>
<keyword evidence="2" id="KW-0560">Oxidoreductase</keyword>
<dbReference type="Gene3D" id="3.40.50.720">
    <property type="entry name" value="NAD(P)-binding Rossmann-like Domain"/>
    <property type="match status" value="1"/>
</dbReference>
<evidence type="ECO:0000313" key="5">
    <source>
        <dbReference type="Proteomes" id="UP000009044"/>
    </source>
</evidence>
<dbReference type="PANTHER" id="PTHR42901">
    <property type="entry name" value="ALCOHOL DEHYDROGENASE"/>
    <property type="match status" value="1"/>
</dbReference>
<dbReference type="KEGG" id="gxy:GLX_11250"/>
<dbReference type="PRINTS" id="PR00080">
    <property type="entry name" value="SDRFAMILY"/>
</dbReference>
<dbReference type="InterPro" id="IPR020904">
    <property type="entry name" value="Sc_DH/Rdtase_CS"/>
</dbReference>
<dbReference type="PANTHER" id="PTHR42901:SF1">
    <property type="entry name" value="ALCOHOL DEHYDROGENASE"/>
    <property type="match status" value="1"/>
</dbReference>
<dbReference type="Proteomes" id="UP000009044">
    <property type="component" value="Chromosome"/>
</dbReference>
<organism evidence="4 5">
    <name type="scientific">Komagataeibacter medellinensis (strain NBRC 3288 / BCRC 11682 / LMG 1693 / Kondo 51)</name>
    <name type="common">Gluconacetobacter medellinensis</name>
    <dbReference type="NCBI Taxonomy" id="634177"/>
    <lineage>
        <taxon>Bacteria</taxon>
        <taxon>Pseudomonadati</taxon>
        <taxon>Pseudomonadota</taxon>
        <taxon>Alphaproteobacteria</taxon>
        <taxon>Acetobacterales</taxon>
        <taxon>Acetobacteraceae</taxon>
        <taxon>Komagataeibacter</taxon>
    </lineage>
</organism>
<reference evidence="5" key="1">
    <citation type="journal article" date="2011" name="J. Bacteriol.">
        <title>Complete genome sequence of NBRC 3288, a unique cellulose-nonproducing strain of Gluconacetobacter xylinus isolated from vinegar.</title>
        <authorList>
            <person name="Ogino H."/>
            <person name="Azuma Y."/>
            <person name="Hosoyama A."/>
            <person name="Nakazawa H."/>
            <person name="Matsutani M."/>
            <person name="Hasegawa A."/>
            <person name="Otsuyama K."/>
            <person name="Matsushita K."/>
            <person name="Fujita N."/>
            <person name="Shirai M."/>
        </authorList>
    </citation>
    <scope>NUCLEOTIDE SEQUENCE [LARGE SCALE GENOMIC DNA]</scope>
    <source>
        <strain evidence="5">NBRC 3288 / BCRC 11682 / LMG 1693</strain>
    </source>
</reference>
<dbReference type="SUPFAM" id="SSF51735">
    <property type="entry name" value="NAD(P)-binding Rossmann-fold domains"/>
    <property type="match status" value="1"/>
</dbReference>
<dbReference type="Pfam" id="PF00106">
    <property type="entry name" value="adh_short"/>
    <property type="match status" value="1"/>
</dbReference>
<sequence length="253" mass="27190">MMKQIALVTGATAGFGRAIAERLVHDGYRVIATGRRQERLDELATHLGPDLLPFRLDMNDAKAIAGLPASLPEGWRDVDVLINNAGLALGMEKAQEAEIANWQTMIATNVTGMVELTRVLLPGMLARDRGHVIALGSTAAIYPYTGGNVYGATKAFVRQFTRNLRCDLLGNNVRVTNLEPGLCGGSEFSNVRLRDDAKAAAVYEGTNPLLPADIAETVAWVLSLPRHVNINEIELMPTCQAAGGLSVARGMKD</sequence>
<dbReference type="HOGENOM" id="CLU_010194_2_10_5"/>
<dbReference type="eggNOG" id="COG4221">
    <property type="taxonomic scope" value="Bacteria"/>
</dbReference>
<dbReference type="PROSITE" id="PS00061">
    <property type="entry name" value="ADH_SHORT"/>
    <property type="match status" value="1"/>
</dbReference>
<name>G2I5Z0_KOMMN</name>
<dbReference type="EMBL" id="AP012159">
    <property type="protein sequence ID" value="BAK83537.1"/>
    <property type="molecule type" value="Genomic_DNA"/>
</dbReference>
<dbReference type="AlphaFoldDB" id="G2I5Z0"/>
<protein>
    <submittedName>
        <fullName evidence="4">Oxidoreductase</fullName>
    </submittedName>
</protein>
<dbReference type="GO" id="GO:0016616">
    <property type="term" value="F:oxidoreductase activity, acting on the CH-OH group of donors, NAD or NADP as acceptor"/>
    <property type="evidence" value="ECO:0007669"/>
    <property type="project" value="UniProtKB-ARBA"/>
</dbReference>
<comment type="similarity">
    <text evidence="1 3">Belongs to the short-chain dehydrogenases/reductases (SDR) family.</text>
</comment>
<dbReference type="FunFam" id="3.40.50.720:FF:000047">
    <property type="entry name" value="NADP-dependent L-serine/L-allo-threonine dehydrogenase"/>
    <property type="match status" value="1"/>
</dbReference>
<dbReference type="PRINTS" id="PR00081">
    <property type="entry name" value="GDHRDH"/>
</dbReference>
<evidence type="ECO:0000256" key="3">
    <source>
        <dbReference type="RuleBase" id="RU000363"/>
    </source>
</evidence>
<evidence type="ECO:0000256" key="2">
    <source>
        <dbReference type="ARBA" id="ARBA00023002"/>
    </source>
</evidence>
<accession>G2I5Z0</accession>
<dbReference type="InterPro" id="IPR036291">
    <property type="entry name" value="NAD(P)-bd_dom_sf"/>
</dbReference>
<proteinExistence type="inferred from homology"/>